<keyword evidence="2" id="KW-1185">Reference proteome</keyword>
<protein>
    <submittedName>
        <fullName evidence="1">Uncharacterized protein</fullName>
    </submittedName>
</protein>
<organism evidence="1 2">
    <name type="scientific">Nitrospina watsonii</name>
    <dbReference type="NCBI Taxonomy" id="1323948"/>
    <lineage>
        <taxon>Bacteria</taxon>
        <taxon>Pseudomonadati</taxon>
        <taxon>Nitrospinota/Tectimicrobiota group</taxon>
        <taxon>Nitrospinota</taxon>
        <taxon>Nitrospinia</taxon>
        <taxon>Nitrospinales</taxon>
        <taxon>Nitrospinaceae</taxon>
        <taxon>Nitrospina</taxon>
    </lineage>
</organism>
<reference evidence="1 2" key="1">
    <citation type="submission" date="2022-09" db="EMBL/GenBank/DDBJ databases">
        <authorList>
            <person name="Kop L."/>
        </authorList>
    </citation>
    <scope>NUCLEOTIDE SEQUENCE [LARGE SCALE GENOMIC DNA]</scope>
    <source>
        <strain evidence="1 2">347</strain>
    </source>
</reference>
<proteinExistence type="predicted"/>
<evidence type="ECO:0000313" key="1">
    <source>
        <dbReference type="EMBL" id="CAI2717627.1"/>
    </source>
</evidence>
<evidence type="ECO:0000313" key="2">
    <source>
        <dbReference type="Proteomes" id="UP001157733"/>
    </source>
</evidence>
<dbReference type="InterPro" id="IPR036868">
    <property type="entry name" value="TusA-like_sf"/>
</dbReference>
<dbReference type="EMBL" id="OX336137">
    <property type="protein sequence ID" value="CAI2717627.1"/>
    <property type="molecule type" value="Genomic_DNA"/>
</dbReference>
<dbReference type="RefSeq" id="WP_282010553.1">
    <property type="nucleotide sequence ID" value="NZ_OX336137.1"/>
</dbReference>
<gene>
    <name evidence="1" type="ORF">NSPWAT_0768</name>
</gene>
<accession>A0ABN8VUV6</accession>
<sequence length="78" mass="9099">MTVFKTLDTRGLSFFNATDQLNQAFKDVKMNGILEIILDKKKNFSEAFGRWVESKGYKVSNRDEDARLVRLFIKKAKH</sequence>
<dbReference type="Proteomes" id="UP001157733">
    <property type="component" value="Chromosome"/>
</dbReference>
<name>A0ABN8VUV6_9BACT</name>
<dbReference type="Gene3D" id="3.30.110.40">
    <property type="entry name" value="TusA-like domain"/>
    <property type="match status" value="1"/>
</dbReference>